<evidence type="ECO:0000256" key="11">
    <source>
        <dbReference type="ARBA" id="ARBA00023026"/>
    </source>
</evidence>
<dbReference type="Pfam" id="PF08447">
    <property type="entry name" value="PAS_3"/>
    <property type="match status" value="1"/>
</dbReference>
<reference evidence="14 15" key="1">
    <citation type="submission" date="2018-03" db="EMBL/GenBank/DDBJ databases">
        <title>Cereibacter changlensis.</title>
        <authorList>
            <person name="Meyer T.E."/>
            <person name="Miller S."/>
            <person name="Lodha T."/>
            <person name="Gandham S."/>
            <person name="Chintalapati S."/>
            <person name="Chintalapati V.R."/>
        </authorList>
    </citation>
    <scope>NUCLEOTIDE SEQUENCE [LARGE SCALE GENOMIC DNA]</scope>
    <source>
        <strain evidence="14 15">JA139</strain>
    </source>
</reference>
<sequence length="627" mass="68668">MWPKKLGHRFRHLRSGHVLLQFDRAVLATYPRAVAPPDSFRWRRMRFTTLRATGTKRIAPERWLDDPASRSSLYDDSRIESASAPALAVPHAAGSRTEPVRSGGVRIDGAVDASGFSRRLLNGAWLRTVIYSASVADADGKDRGSMVEAGEILDDHLRAAVFEAAPHGYLILDPGFTIIDVNQQYLDLTGTRRENLVGVAMFDAFPDNPDDPTADGVRNLRLSLETARDTGRPHAMAIQKYDIPLRGPEGGFVERHWKPLNTPVLRAGEVVALIHHVVDVTEEAIFRRDQAIRLRSAQQLDDLAFWEYDPRTATVYASRAFAAMLALRPKEGTLPAEDYFARVHAEDRVGVQAAFDDVMDAPEHTSVAFSHRLTLPDGATRWLSSHGELVRDHRDALPRFVVVSLDITDAKQQEEKLSRALQERDRLLAQKETLLGEVNHRIKNSLQLVSSILNTDARRAGPGEVRARLERAAARVQAVTSVHEMLYRSNEVSTVTFGSYLHDLCANLAAGDAGTAGAELICEAVEVRLPADKAIPLALIVNELVSNAIKHGLAGSENGIIRVTTSLMGRDLVLEVTDSGVGKAEGAEQGLGTRIIAGLVDQLYASMSTGDASPGHRVVIRAPLDTP</sequence>
<dbReference type="EMBL" id="PZKG01000034">
    <property type="protein sequence ID" value="PTE21923.1"/>
    <property type="molecule type" value="Genomic_DNA"/>
</dbReference>
<evidence type="ECO:0000313" key="14">
    <source>
        <dbReference type="EMBL" id="PTE21923.1"/>
    </source>
</evidence>
<evidence type="ECO:0000256" key="7">
    <source>
        <dbReference type="ARBA" id="ARBA00022737"/>
    </source>
</evidence>
<evidence type="ECO:0000256" key="1">
    <source>
        <dbReference type="ARBA" id="ARBA00000085"/>
    </source>
</evidence>
<dbReference type="Proteomes" id="UP000241010">
    <property type="component" value="Unassembled WGS sequence"/>
</dbReference>
<dbReference type="SMART" id="SM00091">
    <property type="entry name" value="PAS"/>
    <property type="match status" value="2"/>
</dbReference>
<dbReference type="InterPro" id="IPR013656">
    <property type="entry name" value="PAS_4"/>
</dbReference>
<dbReference type="InterPro" id="IPR011102">
    <property type="entry name" value="Sig_transdc_His_kinase_HWE"/>
</dbReference>
<dbReference type="InterPro" id="IPR013655">
    <property type="entry name" value="PAS_fold_3"/>
</dbReference>
<dbReference type="AlphaFoldDB" id="A0A2T4JVY0"/>
<evidence type="ECO:0000256" key="9">
    <source>
        <dbReference type="ARBA" id="ARBA00022777"/>
    </source>
</evidence>
<evidence type="ECO:0000256" key="10">
    <source>
        <dbReference type="ARBA" id="ARBA00022840"/>
    </source>
</evidence>
<dbReference type="SMART" id="SM00911">
    <property type="entry name" value="HWE_HK"/>
    <property type="match status" value="1"/>
</dbReference>
<dbReference type="NCBIfam" id="TIGR00229">
    <property type="entry name" value="sensory_box"/>
    <property type="match status" value="2"/>
</dbReference>
<dbReference type="Gene3D" id="3.30.565.10">
    <property type="entry name" value="Histidine kinase-like ATPase, C-terminal domain"/>
    <property type="match status" value="1"/>
</dbReference>
<dbReference type="GO" id="GO:0004673">
    <property type="term" value="F:protein histidine kinase activity"/>
    <property type="evidence" value="ECO:0007669"/>
    <property type="project" value="UniProtKB-EC"/>
</dbReference>
<dbReference type="InterPro" id="IPR035965">
    <property type="entry name" value="PAS-like_dom_sf"/>
</dbReference>
<keyword evidence="11" id="KW-0843">Virulence</keyword>
<evidence type="ECO:0000313" key="15">
    <source>
        <dbReference type="Proteomes" id="UP000241010"/>
    </source>
</evidence>
<evidence type="ECO:0000256" key="2">
    <source>
        <dbReference type="ARBA" id="ARBA00012438"/>
    </source>
</evidence>
<dbReference type="EC" id="2.7.13.3" evidence="2"/>
<dbReference type="SUPFAM" id="SSF55874">
    <property type="entry name" value="ATPase domain of HSP90 chaperone/DNA topoisomerase II/histidine kinase"/>
    <property type="match status" value="1"/>
</dbReference>
<evidence type="ECO:0000256" key="6">
    <source>
        <dbReference type="ARBA" id="ARBA00022679"/>
    </source>
</evidence>
<dbReference type="InterPro" id="IPR011495">
    <property type="entry name" value="Sig_transdc_His_kin_sub2_dim/P"/>
</dbReference>
<comment type="caution">
    <text evidence="14">The sequence shown here is derived from an EMBL/GenBank/DDBJ whole genome shotgun (WGS) entry which is preliminary data.</text>
</comment>
<feature type="coiled-coil region" evidence="12">
    <location>
        <begin position="410"/>
        <end position="437"/>
    </location>
</feature>
<dbReference type="GO" id="GO:0005524">
    <property type="term" value="F:ATP binding"/>
    <property type="evidence" value="ECO:0007669"/>
    <property type="project" value="UniProtKB-KW"/>
</dbReference>
<dbReference type="PANTHER" id="PTHR41523:SF8">
    <property type="entry name" value="ETHYLENE RESPONSE SENSOR PROTEIN"/>
    <property type="match status" value="1"/>
</dbReference>
<evidence type="ECO:0000256" key="4">
    <source>
        <dbReference type="ARBA" id="ARBA00022630"/>
    </source>
</evidence>
<dbReference type="Gene3D" id="3.30.450.20">
    <property type="entry name" value="PAS domain"/>
    <property type="match status" value="3"/>
</dbReference>
<dbReference type="Pfam" id="PF13581">
    <property type="entry name" value="HATPase_c_2"/>
    <property type="match status" value="1"/>
</dbReference>
<keyword evidence="8" id="KW-0547">Nucleotide-binding</keyword>
<feature type="domain" description="PAC" evidence="13">
    <location>
        <begin position="367"/>
        <end position="419"/>
    </location>
</feature>
<gene>
    <name evidence="14" type="ORF">C5F48_09680</name>
</gene>
<keyword evidence="6" id="KW-0808">Transferase</keyword>
<accession>A0A2T4JVY0</accession>
<dbReference type="SUPFAM" id="SSF55785">
    <property type="entry name" value="PYP-like sensor domain (PAS domain)"/>
    <property type="match status" value="2"/>
</dbReference>
<keyword evidence="12" id="KW-0175">Coiled coil</keyword>
<keyword evidence="5" id="KW-0288">FMN</keyword>
<dbReference type="InterPro" id="IPR000014">
    <property type="entry name" value="PAS"/>
</dbReference>
<dbReference type="PROSITE" id="PS50113">
    <property type="entry name" value="PAC"/>
    <property type="match status" value="1"/>
</dbReference>
<dbReference type="Pfam" id="PF08448">
    <property type="entry name" value="PAS_4"/>
    <property type="match status" value="1"/>
</dbReference>
<keyword evidence="4" id="KW-0285">Flavoprotein</keyword>
<keyword evidence="10" id="KW-0067">ATP-binding</keyword>
<keyword evidence="15" id="KW-1185">Reference proteome</keyword>
<evidence type="ECO:0000256" key="12">
    <source>
        <dbReference type="SAM" id="Coils"/>
    </source>
</evidence>
<evidence type="ECO:0000256" key="8">
    <source>
        <dbReference type="ARBA" id="ARBA00022741"/>
    </source>
</evidence>
<evidence type="ECO:0000256" key="5">
    <source>
        <dbReference type="ARBA" id="ARBA00022643"/>
    </source>
</evidence>
<keyword evidence="7" id="KW-0677">Repeat</keyword>
<dbReference type="CDD" id="cd00130">
    <property type="entry name" value="PAS"/>
    <property type="match status" value="2"/>
</dbReference>
<protein>
    <recommendedName>
        <fullName evidence="2">histidine kinase</fullName>
        <ecNumber evidence="2">2.7.13.3</ecNumber>
    </recommendedName>
</protein>
<keyword evidence="9" id="KW-0418">Kinase</keyword>
<dbReference type="SMART" id="SM00387">
    <property type="entry name" value="HATPase_c"/>
    <property type="match status" value="1"/>
</dbReference>
<dbReference type="PANTHER" id="PTHR41523">
    <property type="entry name" value="TWO-COMPONENT SYSTEM SENSOR PROTEIN"/>
    <property type="match status" value="1"/>
</dbReference>
<dbReference type="InterPro" id="IPR000700">
    <property type="entry name" value="PAS-assoc_C"/>
</dbReference>
<dbReference type="InterPro" id="IPR036890">
    <property type="entry name" value="HATPase_C_sf"/>
</dbReference>
<evidence type="ECO:0000259" key="13">
    <source>
        <dbReference type="PROSITE" id="PS50113"/>
    </source>
</evidence>
<name>A0A2T4JVY0_9RHOB</name>
<evidence type="ECO:0000256" key="3">
    <source>
        <dbReference type="ARBA" id="ARBA00022553"/>
    </source>
</evidence>
<dbReference type="InterPro" id="IPR003594">
    <property type="entry name" value="HATPase_dom"/>
</dbReference>
<organism evidence="14 15">
    <name type="scientific">Cereibacter changlensis JA139</name>
    <dbReference type="NCBI Taxonomy" id="1188249"/>
    <lineage>
        <taxon>Bacteria</taxon>
        <taxon>Pseudomonadati</taxon>
        <taxon>Pseudomonadota</taxon>
        <taxon>Alphaproteobacteria</taxon>
        <taxon>Rhodobacterales</taxon>
        <taxon>Paracoccaceae</taxon>
        <taxon>Cereibacter</taxon>
    </lineage>
</organism>
<proteinExistence type="predicted"/>
<comment type="catalytic activity">
    <reaction evidence="1">
        <text>ATP + protein L-histidine = ADP + protein N-phospho-L-histidine.</text>
        <dbReference type="EC" id="2.7.13.3"/>
    </reaction>
</comment>
<keyword evidence="3" id="KW-0597">Phosphoprotein</keyword>
<dbReference type="Pfam" id="PF07568">
    <property type="entry name" value="HisKA_2"/>
    <property type="match status" value="1"/>
</dbReference>